<protein>
    <submittedName>
        <fullName evidence="1">Uncharacterized protein</fullName>
    </submittedName>
</protein>
<organism evidence="1 2">
    <name type="scientific">Vibrio phage Rostov-1</name>
    <dbReference type="NCBI Taxonomy" id="2086639"/>
    <lineage>
        <taxon>Viruses</taxon>
        <taxon>Duplodnaviria</taxon>
        <taxon>Heunggongvirae</taxon>
        <taxon>Uroviricota</taxon>
        <taxon>Caudoviricetes</taxon>
        <taxon>Autographivirales</taxon>
        <taxon>Autotranscriptaviridae</taxon>
        <taxon>Studiervirinae</taxon>
        <taxon>Chatterjeevirus</taxon>
        <taxon>Chatterjeevirus N4</taxon>
    </lineage>
</organism>
<accession>A0A2P0ZKB1</accession>
<sequence>MTITPDLLRKLAAKLDAAQAEVANELKEALGMCEPKVTRVSIPVVGKREVSDIHTRPQRTELAMKRWVEANMTDEERTQQARRKKATKGVTHRITEEINHPRYEHLRKAGFCAGMKFRIVSPHSLNRVVVEHIRSGKRAIMSTTLLETIPDGQF</sequence>
<evidence type="ECO:0000313" key="1">
    <source>
        <dbReference type="EMBL" id="AVH85437.1"/>
    </source>
</evidence>
<dbReference type="EMBL" id="MG957431">
    <property type="protein sequence ID" value="AVH85437.1"/>
    <property type="molecule type" value="Genomic_DNA"/>
</dbReference>
<proteinExistence type="predicted"/>
<reference evidence="2" key="1">
    <citation type="submission" date="2018-02" db="EMBL/GenBank/DDBJ databases">
        <authorList>
            <person name="Gaevskaya N.E."/>
            <person name="Tyurina A.V."/>
            <person name="Pogozhova M.P."/>
            <person name="Pisanov R.V."/>
            <person name="Vodopyanov A.S."/>
            <person name="Ivanov S.A."/>
        </authorList>
    </citation>
    <scope>NUCLEOTIDE SEQUENCE [LARGE SCALE GENOMIC DNA]</scope>
</reference>
<name>A0A2P0ZKB1_9CAUD</name>
<gene>
    <name evidence="1" type="ORF">Rostov1_00037</name>
</gene>
<evidence type="ECO:0000313" key="2">
    <source>
        <dbReference type="Proteomes" id="UP000240642"/>
    </source>
</evidence>
<dbReference type="Proteomes" id="UP000240642">
    <property type="component" value="Genome"/>
</dbReference>